<evidence type="ECO:0000256" key="2">
    <source>
        <dbReference type="ARBA" id="ARBA00022603"/>
    </source>
</evidence>
<feature type="region of interest" description="Disordered" evidence="12">
    <location>
        <begin position="983"/>
        <end position="1126"/>
    </location>
</feature>
<evidence type="ECO:0000256" key="9">
    <source>
        <dbReference type="ARBA" id="ARBA00047885"/>
    </source>
</evidence>
<evidence type="ECO:0000313" key="14">
    <source>
        <dbReference type="Proteomes" id="UP001651158"/>
    </source>
</evidence>
<evidence type="ECO:0000256" key="12">
    <source>
        <dbReference type="SAM" id="MobiDB-lite"/>
    </source>
</evidence>
<dbReference type="InterPro" id="IPR008576">
    <property type="entry name" value="MeTrfase_NTM1"/>
</dbReference>
<accession>A0ABR4Q230</accession>
<sequence length="2169" mass="222324">MDPFLTEELHHIPFEINELEVESNLLSASPNGLVFVARRNDLAIFSASDYHQASSSFSQRKDKPLTTFQPSLCIDLPRCVTWLSVNCSGSLLLIAYGSSIQLLNIQQLSTHSPHGLLGNALDIPNDEGTIREIAWNPADKHRFALITTTGSVRMFVVNPLQEPHISSSGCLPASIQAKCLSWSPKGKQLAFAGIGTLSESTANPAATNSASIVQVDHDLKVKRIIPIDALLKQHLKDLTEPRPIDILWTSSYCFLLSVVDANSAKEMRLVFITVPPKSEARLEKLPEFTSFSNGLCHYLMCLVPNSTTLAAVTWSSDAEECYLLDIPSITSLPKSPSADSLPKLIKSLPLPTDSNPIAMHVGALVDSPDPLPLIIGLLANGALFAFKLLPPNSTSAGGSCNIFAGFRMWCGSAEKPPQLPSVAARLTTSEPPSPAATSRFGNTPKTTDGTAAPSGFTGLFGKSKLTDGSVASVTSAVATKSEATTTTSVTLSPAPTLGSLFGKPAATASTTSTIATTSSVVPFFGKPASASTALSGFATAASLKTPPGKSATTDGPSTNLTVTTAATSDVKLTSAGENSSAEPSPLTQSIMEASNHFWKALKSQAETSARAWSHLQSVFEGNSLNLQRKGDENGVRRGVWDIEQSLNNMDDFLRVVEEITSELRKASQLSVSEQTASADFLDRLCADFEAFRHRINDKHRVIVAAGLDPKAAATLASLRRKSRAAESFLAELEDQVESLSAQLEARNECTHRLVGRSGSKSNLPVGDVGSPFDKIRATIATNARFIKSERYRLELISRMAGVSLSDCSADNSKNTSTLAPSLGGSAVSVDREQRDARLYRLLCARDKCKTKTREEKSSVAERLPIAKAPSTVAEVLKLMRKEKEKEEAQPIKLTPKSAGRTQLKAAGASSSSKTASQMSLPGQQKNLEISKLLASAASVPPVTLASGYLDSKAGGFTFSIVTEDVRTSTPLQKVTEKPQFPKVPITKSEAPAVTPSSVGDVVPAASPQKPPPSGVTSLSKPPIFVPSTSKSLTLPTRATPIAAPTTKVFGAPMGDSGVENFKPLSPRLPSPTNASDGTSTVSVSRKSPTFASTSVSTTAQASSSPLGSISAPITTTSEPTSALSVISTPPNAEAVKAESPPAVTSIVSKPSTGGLFGPSSLPTPTTQQLSNEKSVALASPTLTAANTAASKPNPFGLPSVASTATATATTTTTPVVTSVSMSPEPSRCLFGLKSSLGKDESTVSVPSQSNTATVGNTPTTAIVTQPSQLPGSAVVTSAAPSQSNQIFGNVAATTTTTAATVSQLGQILGTTVSTAATAASNEPGLIFGTAVATTAVTTQPSKLFGTGVTTVSTSQPSLVFGTAATTTTPATLSTQFFGSAVATITDSKPGRGFGQSPSTTAATQPVAGLFGQPSATTSSQSGSLFGGLFGQSITKTDQAKGGLFGQSTSPASTQAGGLFGQSSTPPSVQAGGLFGQSPAPAVAQTGALFAQSGQTGGLFGSSPSTTTSQATSLFGQSPVVTSSQPGGLFGQPIGPKSGTVFGQSPPPSGGFFGQPAVGTAAPTGGLFGQVAPGSAPSTGGLFGTAAANTTAASSGLFGQLSTTPTRQAGGLFGNTSTNGGGGASNLFASSKLAEGSTGTLFGTSTITSTTSTANASPSLQHVSNVSNLFAMSNFGLGSTSKSGSTTTTTINVFGKPSTVEAPSALNTANVPARNLFGSSTPTSSSTNFTGVVKPGSLFAPSTLNSGGGGLFSNQTIAAAVPATTTTTAGGGGGLFSGSGGLFGTSSATAGGPLFGGPAFGSSGGTPGGLFSSSNSGGGGGLFGGVSSVSTPTPGGFGAAPSFGAPAVFGGSPFGGMVGAGNPSTAAASGFGTSSGAGGLFASLGSSSGGVSFGGLANSATQPPTTPMFGTSPSFTQRRAWAVLHALIAHLFFLLSQSETTSPNKSKRLKKELEREDGEEIDTPPDFYIKSAKYWSGVDATVNGMLGGLSRVHRPDIAGSKSVLARFGPSRRERALDCGAGIGRVTKHLLLPHFLTVDMVEMTEKFLDASVAYIGQPDADRVGKRFCCTLQDFTPPQGQYDVIWVQWVIGHLTLPATVEFLHRCAAGLRPCDSATANTTDTTPVRRSVIVLKDNVYSDRGKCRRQFEDGDDSKASKTHPPLRHTILVVMR</sequence>
<feature type="region of interest" description="Disordered" evidence="12">
    <location>
        <begin position="1942"/>
        <end position="1961"/>
    </location>
</feature>
<organism evidence="13 14">
    <name type="scientific">Taenia crassiceps</name>
    <dbReference type="NCBI Taxonomy" id="6207"/>
    <lineage>
        <taxon>Eukaryota</taxon>
        <taxon>Metazoa</taxon>
        <taxon>Spiralia</taxon>
        <taxon>Lophotrochozoa</taxon>
        <taxon>Platyhelminthes</taxon>
        <taxon>Cestoda</taxon>
        <taxon>Eucestoda</taxon>
        <taxon>Cyclophyllidea</taxon>
        <taxon>Taeniidae</taxon>
        <taxon>Taenia</taxon>
    </lineage>
</organism>
<evidence type="ECO:0000256" key="3">
    <source>
        <dbReference type="ARBA" id="ARBA00022679"/>
    </source>
</evidence>
<comment type="catalytic activity">
    <reaction evidence="10">
        <text>N-terminal L-alanyl-L-prolyl-L-lysyl-[protein] + 3 S-adenosyl-L-methionine = N-terminal N,N,N-trimethyl-L-alanyl-L-prolyl-L-lysyl-[protein] + 3 S-adenosyl-L-homocysteine + 3 H(+)</text>
        <dbReference type="Rhea" id="RHEA:54712"/>
        <dbReference type="Rhea" id="RHEA-COMP:13785"/>
        <dbReference type="Rhea" id="RHEA-COMP:13971"/>
        <dbReference type="ChEBI" id="CHEBI:15378"/>
        <dbReference type="ChEBI" id="CHEBI:57856"/>
        <dbReference type="ChEBI" id="CHEBI:59789"/>
        <dbReference type="ChEBI" id="CHEBI:138057"/>
        <dbReference type="ChEBI" id="CHEBI:138315"/>
        <dbReference type="EC" id="2.1.1.244"/>
    </reaction>
</comment>
<dbReference type="InterPro" id="IPR025574">
    <property type="entry name" value="Nucleoporin_FG_rpt"/>
</dbReference>
<comment type="caution">
    <text evidence="13">The sequence shown here is derived from an EMBL/GenBank/DDBJ whole genome shotgun (WGS) entry which is preliminary data.</text>
</comment>
<feature type="region of interest" description="Disordered" evidence="12">
    <location>
        <begin position="424"/>
        <end position="454"/>
    </location>
</feature>
<feature type="compositionally biased region" description="Low complexity" evidence="12">
    <location>
        <begin position="1033"/>
        <end position="1046"/>
    </location>
</feature>
<dbReference type="Pfam" id="PF05891">
    <property type="entry name" value="Methyltransf_PK"/>
    <property type="match status" value="1"/>
</dbReference>
<evidence type="ECO:0000313" key="13">
    <source>
        <dbReference type="EMBL" id="KAL5103714.1"/>
    </source>
</evidence>
<evidence type="ECO:0000256" key="11">
    <source>
        <dbReference type="SAM" id="Coils"/>
    </source>
</evidence>
<dbReference type="PANTHER" id="PTHR12753:SF0">
    <property type="entry name" value="ALPHA N-TERMINAL PROTEIN METHYLTRANSFERASE 1"/>
    <property type="match status" value="1"/>
</dbReference>
<name>A0ABR4Q230_9CEST</name>
<feature type="region of interest" description="Disordered" evidence="12">
    <location>
        <begin position="881"/>
        <end position="921"/>
    </location>
</feature>
<feature type="compositionally biased region" description="Polar residues" evidence="12">
    <location>
        <begin position="1105"/>
        <end position="1126"/>
    </location>
</feature>
<evidence type="ECO:0000256" key="1">
    <source>
        <dbReference type="ARBA" id="ARBA00009059"/>
    </source>
</evidence>
<feature type="compositionally biased region" description="Low complexity" evidence="12">
    <location>
        <begin position="905"/>
        <end position="919"/>
    </location>
</feature>
<dbReference type="EC" id="2.1.1.244" evidence="5"/>
<gene>
    <name evidence="13" type="ORF">TcWFU_005628</name>
</gene>
<evidence type="ECO:0000256" key="6">
    <source>
        <dbReference type="ARBA" id="ARBA00039449"/>
    </source>
</evidence>
<dbReference type="SUPFAM" id="SSF53335">
    <property type="entry name" value="S-adenosyl-L-methionine-dependent methyltransferases"/>
    <property type="match status" value="1"/>
</dbReference>
<dbReference type="Proteomes" id="UP001651158">
    <property type="component" value="Unassembled WGS sequence"/>
</dbReference>
<keyword evidence="3" id="KW-0808">Transferase</keyword>
<feature type="compositionally biased region" description="Polar residues" evidence="12">
    <location>
        <begin position="1242"/>
        <end position="1258"/>
    </location>
</feature>
<feature type="compositionally biased region" description="Polar residues" evidence="12">
    <location>
        <begin position="426"/>
        <end position="449"/>
    </location>
</feature>
<dbReference type="Gene3D" id="3.40.50.150">
    <property type="entry name" value="Vaccinia Virus protein VP39"/>
    <property type="match status" value="1"/>
</dbReference>
<feature type="compositionally biased region" description="Polar residues" evidence="12">
    <location>
        <begin position="1070"/>
        <end position="1086"/>
    </location>
</feature>
<dbReference type="SUPFAM" id="SSF117289">
    <property type="entry name" value="Nucleoporin domain"/>
    <property type="match status" value="1"/>
</dbReference>
<evidence type="ECO:0000256" key="8">
    <source>
        <dbReference type="ARBA" id="ARBA00047306"/>
    </source>
</evidence>
<reference evidence="13 14" key="1">
    <citation type="journal article" date="2022" name="Front. Cell. Infect. Microbiol.">
        <title>The Genomes of Two Strains of Taenia crassiceps the Animal Model for the Study of Human Cysticercosis.</title>
        <authorList>
            <person name="Bobes R.J."/>
            <person name="Estrada K."/>
            <person name="Rios-Valencia D.G."/>
            <person name="Calderon-Gallegos A."/>
            <person name="de la Torre P."/>
            <person name="Carrero J.C."/>
            <person name="Sanchez-Flores A."/>
            <person name="Laclette J.P."/>
        </authorList>
    </citation>
    <scope>NUCLEOTIDE SEQUENCE [LARGE SCALE GENOMIC DNA]</scope>
    <source>
        <strain evidence="13">WFUcys</strain>
    </source>
</reference>
<evidence type="ECO:0000256" key="4">
    <source>
        <dbReference type="ARBA" id="ARBA00022691"/>
    </source>
</evidence>
<evidence type="ECO:0000256" key="10">
    <source>
        <dbReference type="ARBA" id="ARBA00048167"/>
    </source>
</evidence>
<comment type="catalytic activity">
    <reaction evidence="8">
        <text>N-terminal L-seryl-L-prolyl-L-lysyl-[protein] + 3 S-adenosyl-L-methionine = N-terminal N,N,N-trimethyl-L-seryl-L-prolyl-L-lysyl-[protein] + 3 S-adenosyl-L-homocysteine + 3 H(+)</text>
        <dbReference type="Rhea" id="RHEA:54724"/>
        <dbReference type="Rhea" id="RHEA-COMP:13789"/>
        <dbReference type="Rhea" id="RHEA-COMP:13973"/>
        <dbReference type="ChEBI" id="CHEBI:15378"/>
        <dbReference type="ChEBI" id="CHEBI:57856"/>
        <dbReference type="ChEBI" id="CHEBI:59789"/>
        <dbReference type="ChEBI" id="CHEBI:138061"/>
        <dbReference type="ChEBI" id="CHEBI:138317"/>
        <dbReference type="EC" id="2.1.1.244"/>
    </reaction>
</comment>
<evidence type="ECO:0000256" key="5">
    <source>
        <dbReference type="ARBA" id="ARBA00039112"/>
    </source>
</evidence>
<feature type="region of interest" description="Disordered" evidence="12">
    <location>
        <begin position="1239"/>
        <end position="1258"/>
    </location>
</feature>
<dbReference type="PANTHER" id="PTHR12753">
    <property type="entry name" value="AD-003 - RELATED"/>
    <property type="match status" value="1"/>
</dbReference>
<dbReference type="InterPro" id="IPR029063">
    <property type="entry name" value="SAM-dependent_MTases_sf"/>
</dbReference>
<feature type="coiled-coil region" evidence="11">
    <location>
        <begin position="715"/>
        <end position="749"/>
    </location>
</feature>
<comment type="similarity">
    <text evidence="1">Belongs to the methyltransferase superfamily. NTM1 family.</text>
</comment>
<feature type="compositionally biased region" description="Polar residues" evidence="12">
    <location>
        <begin position="1160"/>
        <end position="1169"/>
    </location>
</feature>
<dbReference type="EMBL" id="JAKROA010000016">
    <property type="protein sequence ID" value="KAL5103714.1"/>
    <property type="molecule type" value="Genomic_DNA"/>
</dbReference>
<dbReference type="CDD" id="cd02440">
    <property type="entry name" value="AdoMet_MTases"/>
    <property type="match status" value="1"/>
</dbReference>
<dbReference type="Pfam" id="PF13634">
    <property type="entry name" value="Nucleoporin_FG"/>
    <property type="match status" value="5"/>
</dbReference>
<protein>
    <recommendedName>
        <fullName evidence="6">Alpha N-terminal protein methyltransferase 1</fullName>
        <ecNumber evidence="5">2.1.1.244</ecNumber>
    </recommendedName>
    <alternativeName>
        <fullName evidence="7">X-Pro-Lys N-terminal protein methyltransferase 1</fullName>
    </alternativeName>
</protein>
<keyword evidence="2" id="KW-0489">Methyltransferase</keyword>
<evidence type="ECO:0000256" key="7">
    <source>
        <dbReference type="ARBA" id="ARBA00043129"/>
    </source>
</evidence>
<keyword evidence="14" id="KW-1185">Reference proteome</keyword>
<feature type="compositionally biased region" description="Low complexity" evidence="12">
    <location>
        <begin position="1087"/>
        <end position="1104"/>
    </location>
</feature>
<keyword evidence="4" id="KW-0949">S-adenosyl-L-methionine</keyword>
<feature type="region of interest" description="Disordered" evidence="12">
    <location>
        <begin position="1145"/>
        <end position="1169"/>
    </location>
</feature>
<proteinExistence type="inferred from homology"/>
<comment type="catalytic activity">
    <reaction evidence="9">
        <text>N-terminal L-prolyl-L-prolyl-L-lysyl-[protein] + 2 S-adenosyl-L-methionine = N-terminal N,N-dimethyl-L-prolyl-L-prolyl-L-lysyl-[protein] + 2 S-adenosyl-L-homocysteine + 2 H(+)</text>
        <dbReference type="Rhea" id="RHEA:54736"/>
        <dbReference type="Rhea" id="RHEA-COMP:13787"/>
        <dbReference type="Rhea" id="RHEA-COMP:13974"/>
        <dbReference type="ChEBI" id="CHEBI:15378"/>
        <dbReference type="ChEBI" id="CHEBI:57856"/>
        <dbReference type="ChEBI" id="CHEBI:59789"/>
        <dbReference type="ChEBI" id="CHEBI:138059"/>
        <dbReference type="ChEBI" id="CHEBI:138318"/>
        <dbReference type="EC" id="2.1.1.244"/>
    </reaction>
</comment>
<keyword evidence="11" id="KW-0175">Coiled coil</keyword>